<feature type="compositionally biased region" description="Low complexity" evidence="1">
    <location>
        <begin position="298"/>
        <end position="362"/>
    </location>
</feature>
<gene>
    <name evidence="3" type="ORF">IDM40_16960</name>
</gene>
<organism evidence="3 4">
    <name type="scientific">Nocardiopsis coralli</name>
    <dbReference type="NCBI Taxonomy" id="2772213"/>
    <lineage>
        <taxon>Bacteria</taxon>
        <taxon>Bacillati</taxon>
        <taxon>Actinomycetota</taxon>
        <taxon>Actinomycetes</taxon>
        <taxon>Streptosporangiales</taxon>
        <taxon>Nocardiopsidaceae</taxon>
        <taxon>Nocardiopsis</taxon>
    </lineage>
</organism>
<feature type="compositionally biased region" description="Acidic residues" evidence="1">
    <location>
        <begin position="736"/>
        <end position="757"/>
    </location>
</feature>
<keyword evidence="4" id="KW-1185">Reference proteome</keyword>
<protein>
    <recommendedName>
        <fullName evidence="5">DUF4190 domain-containing protein</fullName>
    </recommendedName>
</protein>
<feature type="compositionally biased region" description="Basic and acidic residues" evidence="1">
    <location>
        <begin position="606"/>
        <end position="636"/>
    </location>
</feature>
<feature type="transmembrane region" description="Helical" evidence="2">
    <location>
        <begin position="872"/>
        <end position="895"/>
    </location>
</feature>
<feature type="compositionally biased region" description="Low complexity" evidence="1">
    <location>
        <begin position="397"/>
        <end position="422"/>
    </location>
</feature>
<feature type="compositionally biased region" description="Low complexity" evidence="1">
    <location>
        <begin position="433"/>
        <end position="446"/>
    </location>
</feature>
<evidence type="ECO:0008006" key="5">
    <source>
        <dbReference type="Google" id="ProtNLM"/>
    </source>
</evidence>
<evidence type="ECO:0000313" key="3">
    <source>
        <dbReference type="EMBL" id="MBE3000380.1"/>
    </source>
</evidence>
<evidence type="ECO:0000256" key="2">
    <source>
        <dbReference type="SAM" id="Phobius"/>
    </source>
</evidence>
<feature type="region of interest" description="Disordered" evidence="1">
    <location>
        <begin position="1"/>
        <end position="782"/>
    </location>
</feature>
<feature type="compositionally biased region" description="Low complexity" evidence="1">
    <location>
        <begin position="81"/>
        <end position="92"/>
    </location>
</feature>
<keyword evidence="2" id="KW-1133">Transmembrane helix</keyword>
<proteinExistence type="predicted"/>
<keyword evidence="2" id="KW-0812">Transmembrane</keyword>
<dbReference type="EMBL" id="JADBGI010000014">
    <property type="protein sequence ID" value="MBE3000380.1"/>
    <property type="molecule type" value="Genomic_DNA"/>
</dbReference>
<feature type="compositionally biased region" description="Low complexity" evidence="1">
    <location>
        <begin position="172"/>
        <end position="183"/>
    </location>
</feature>
<sequence>MDEQQEEADRGTVFPDSGGYAGLGSARPEMVEPYPEALGGFGPAEPQPPMPWEDRGDRAGGYPNVAASADVPAPPGEEGPGEWPSSGPSGQGTAAEAWSPESDAGATVPSESGGFPGPDERPGFEPWAPVPGGDPFGGPAAGDARPPAGEAPMWGGPGTDPVSGEASSAGREPWSPSAEPSSWNTPESDPLDAGAPAAGAEPWTPGGGAPTWGGPGTDPVSGDVPVSDREPSSWSPSEPGEPWTPSGEAPSWGTPGPDDPSSPSGDAPWGAPVPAEPAAWSPSEDAAAWSPSEPDEPWSPSGEPSSWSPSGAGEPWSPSNESSSWSPSGAGEPWNPSNESSSWSPSEPGEPWSPSSDSSWSPAGETPSWDTPSTGEPWSPSGGEPWTPSAEPSSWNPSDPGDTWSPSGDPSSWSPSDPGEPWTPSSEPAPWNTPGSDPLGTGTPTPGAGGHWNPGDDAPSWGGSAGDDPLGTSAAGGPSTWDTPGSDPLDPGAPAPGEAWTPSGDTPSWGSPDPDPLGSGGGWNAADPLGDRPVSGDGYDDELSGSAGPLSWTPQDREPSEYGWGSGPGDAWTGDGYHDELSGPRPTEPEQTGGLGTGSGNTWAFDRNDPRLPDAVREAEQRRRDDTGGGVRHDDWGTYDQGGPDAGPSQDDPLAALADLQARSGGDEGSSAPAPDGGATQMFDPPRFDDDQGASTQMFSPLAPDGPGEDDGRPPAGVPSDLGSVPSYGRRRAEEGYDDGYDGDGYDDEYDEYDEYDDRPADEGYDDGFTPADYGMPDKPRRSRRRMNIQEDFPEFDDRTLGNDAGDGYPGYDGVDFLADTEPGANQTLWLGVASLVPFVGLVTALLALLVTGPKAKREIRDSRGELDGLGLITTGTVFAVVGIVISVISLLLVIF</sequence>
<dbReference type="Proteomes" id="UP000806528">
    <property type="component" value="Unassembled WGS sequence"/>
</dbReference>
<feature type="compositionally biased region" description="Gly residues" evidence="1">
    <location>
        <begin position="205"/>
        <end position="216"/>
    </location>
</feature>
<feature type="compositionally biased region" description="Low complexity" evidence="1">
    <location>
        <begin position="651"/>
        <end position="660"/>
    </location>
</feature>
<evidence type="ECO:0000256" key="1">
    <source>
        <dbReference type="SAM" id="MobiDB-lite"/>
    </source>
</evidence>
<keyword evidence="2" id="KW-0472">Membrane</keyword>
<comment type="caution">
    <text evidence="3">The sequence shown here is derived from an EMBL/GenBank/DDBJ whole genome shotgun (WGS) entry which is preliminary data.</text>
</comment>
<feature type="compositionally biased region" description="Low complexity" evidence="1">
    <location>
        <begin position="141"/>
        <end position="152"/>
    </location>
</feature>
<feature type="transmembrane region" description="Helical" evidence="2">
    <location>
        <begin position="829"/>
        <end position="851"/>
    </location>
</feature>
<accession>A0ABR9P9M6</accession>
<dbReference type="RefSeq" id="WP_193122983.1">
    <property type="nucleotide sequence ID" value="NZ_JADBGI010000014.1"/>
</dbReference>
<feature type="compositionally biased region" description="Low complexity" evidence="1">
    <location>
        <begin position="192"/>
        <end position="204"/>
    </location>
</feature>
<reference evidence="3 4" key="1">
    <citation type="submission" date="2020-09" db="EMBL/GenBank/DDBJ databases">
        <title>Diversity and distribution of actinomycetes associated with coral in the coast of Hainan.</title>
        <authorList>
            <person name="Li F."/>
        </authorList>
    </citation>
    <scope>NUCLEOTIDE SEQUENCE [LARGE SCALE GENOMIC DNA]</scope>
    <source>
        <strain evidence="3 4">HNM0947</strain>
    </source>
</reference>
<name>A0ABR9P9M6_9ACTN</name>
<feature type="compositionally biased region" description="Low complexity" evidence="1">
    <location>
        <begin position="232"/>
        <end position="272"/>
    </location>
</feature>
<evidence type="ECO:0000313" key="4">
    <source>
        <dbReference type="Proteomes" id="UP000806528"/>
    </source>
</evidence>